<reference evidence="13" key="1">
    <citation type="journal article" date="2023" name="G3 (Bethesda)">
        <title>A reference genome for the long-term kleptoplast-retaining sea slug Elysia crispata morphotype clarki.</title>
        <authorList>
            <person name="Eastman K.E."/>
            <person name="Pendleton A.L."/>
            <person name="Shaikh M.A."/>
            <person name="Suttiyut T."/>
            <person name="Ogas R."/>
            <person name="Tomko P."/>
            <person name="Gavelis G."/>
            <person name="Widhalm J.R."/>
            <person name="Wisecaver J.H."/>
        </authorList>
    </citation>
    <scope>NUCLEOTIDE SEQUENCE</scope>
    <source>
        <strain evidence="13">ECLA1</strain>
    </source>
</reference>
<dbReference type="SUPFAM" id="SSF81321">
    <property type="entry name" value="Family A G protein-coupled receptor-like"/>
    <property type="match status" value="1"/>
</dbReference>
<name>A0AAE0ZBW7_9GAST</name>
<evidence type="ECO:0000256" key="9">
    <source>
        <dbReference type="ARBA" id="ARBA00023224"/>
    </source>
</evidence>
<dbReference type="Pfam" id="PF00001">
    <property type="entry name" value="7tm_1"/>
    <property type="match status" value="1"/>
</dbReference>
<dbReference type="PROSITE" id="PS50262">
    <property type="entry name" value="G_PROTEIN_RECEP_F1_2"/>
    <property type="match status" value="1"/>
</dbReference>
<dbReference type="PANTHER" id="PTHR24248">
    <property type="entry name" value="ADRENERGIC RECEPTOR-RELATED G-PROTEIN COUPLED RECEPTOR"/>
    <property type="match status" value="1"/>
</dbReference>
<gene>
    <name evidence="13" type="ORF">RRG08_021291</name>
</gene>
<feature type="region of interest" description="Disordered" evidence="10">
    <location>
        <begin position="235"/>
        <end position="288"/>
    </location>
</feature>
<dbReference type="InterPro" id="IPR017452">
    <property type="entry name" value="GPCR_Rhodpsn_7TM"/>
</dbReference>
<dbReference type="GO" id="GO:0045202">
    <property type="term" value="C:synapse"/>
    <property type="evidence" value="ECO:0007669"/>
    <property type="project" value="GOC"/>
</dbReference>
<feature type="compositionally biased region" description="Gly residues" evidence="10">
    <location>
        <begin position="111"/>
        <end position="120"/>
    </location>
</feature>
<dbReference type="PANTHER" id="PTHR24248:SF125">
    <property type="entry name" value="DOPAMINE D2-LIKE RECEPTOR"/>
    <property type="match status" value="1"/>
</dbReference>
<dbReference type="EMBL" id="JAWDGP010004282">
    <property type="protein sequence ID" value="KAK3765612.1"/>
    <property type="molecule type" value="Genomic_DNA"/>
</dbReference>
<keyword evidence="3 11" id="KW-0812">Transmembrane</keyword>
<evidence type="ECO:0000256" key="5">
    <source>
        <dbReference type="ARBA" id="ARBA00023040"/>
    </source>
</evidence>
<feature type="region of interest" description="Disordered" evidence="10">
    <location>
        <begin position="1"/>
        <end position="148"/>
    </location>
</feature>
<keyword evidence="8" id="KW-0675">Receptor</keyword>
<evidence type="ECO:0000256" key="7">
    <source>
        <dbReference type="ARBA" id="ARBA00023157"/>
    </source>
</evidence>
<keyword evidence="2" id="KW-1003">Cell membrane</keyword>
<feature type="compositionally biased region" description="Low complexity" evidence="10">
    <location>
        <begin position="86"/>
        <end position="101"/>
    </location>
</feature>
<dbReference type="GO" id="GO:0005886">
    <property type="term" value="C:plasma membrane"/>
    <property type="evidence" value="ECO:0007669"/>
    <property type="project" value="UniProtKB-SubCell"/>
</dbReference>
<feature type="compositionally biased region" description="Low complexity" evidence="10">
    <location>
        <begin position="434"/>
        <end position="450"/>
    </location>
</feature>
<evidence type="ECO:0000259" key="12">
    <source>
        <dbReference type="PROSITE" id="PS50262"/>
    </source>
</evidence>
<evidence type="ECO:0000313" key="13">
    <source>
        <dbReference type="EMBL" id="KAK3765612.1"/>
    </source>
</evidence>
<evidence type="ECO:0000256" key="6">
    <source>
        <dbReference type="ARBA" id="ARBA00023136"/>
    </source>
</evidence>
<evidence type="ECO:0000256" key="8">
    <source>
        <dbReference type="ARBA" id="ARBA00023170"/>
    </source>
</evidence>
<organism evidence="13 14">
    <name type="scientific">Elysia crispata</name>
    <name type="common">lettuce slug</name>
    <dbReference type="NCBI Taxonomy" id="231223"/>
    <lineage>
        <taxon>Eukaryota</taxon>
        <taxon>Metazoa</taxon>
        <taxon>Spiralia</taxon>
        <taxon>Lophotrochozoa</taxon>
        <taxon>Mollusca</taxon>
        <taxon>Gastropoda</taxon>
        <taxon>Heterobranchia</taxon>
        <taxon>Euthyneura</taxon>
        <taxon>Panpulmonata</taxon>
        <taxon>Sacoglossa</taxon>
        <taxon>Placobranchoidea</taxon>
        <taxon>Plakobranchidae</taxon>
        <taxon>Elysia</taxon>
    </lineage>
</organism>
<feature type="transmembrane region" description="Helical" evidence="11">
    <location>
        <begin position="536"/>
        <end position="560"/>
    </location>
</feature>
<dbReference type="GO" id="GO:0004930">
    <property type="term" value="F:G protein-coupled receptor activity"/>
    <property type="evidence" value="ECO:0007669"/>
    <property type="project" value="UniProtKB-KW"/>
</dbReference>
<feature type="compositionally biased region" description="Basic and acidic residues" evidence="10">
    <location>
        <begin position="121"/>
        <end position="139"/>
    </location>
</feature>
<evidence type="ECO:0000256" key="2">
    <source>
        <dbReference type="ARBA" id="ARBA00022475"/>
    </source>
</evidence>
<keyword evidence="9" id="KW-0807">Transducer</keyword>
<keyword evidence="6 11" id="KW-0472">Membrane</keyword>
<dbReference type="Proteomes" id="UP001283361">
    <property type="component" value="Unassembled WGS sequence"/>
</dbReference>
<feature type="domain" description="G-protein coupled receptors family 1 profile" evidence="12">
    <location>
        <begin position="551"/>
        <end position="593"/>
    </location>
</feature>
<keyword evidence="14" id="KW-1185">Reference proteome</keyword>
<feature type="compositionally biased region" description="Basic and acidic residues" evidence="10">
    <location>
        <begin position="239"/>
        <end position="249"/>
    </location>
</feature>
<accession>A0AAE0ZBW7</accession>
<evidence type="ECO:0000256" key="4">
    <source>
        <dbReference type="ARBA" id="ARBA00022989"/>
    </source>
</evidence>
<evidence type="ECO:0000256" key="1">
    <source>
        <dbReference type="ARBA" id="ARBA00004651"/>
    </source>
</evidence>
<comment type="subcellular location">
    <subcellularLocation>
        <location evidence="1">Cell membrane</location>
        <topology evidence="1">Multi-pass membrane protein</topology>
    </subcellularLocation>
</comment>
<keyword evidence="4 11" id="KW-1133">Transmembrane helix</keyword>
<keyword evidence="7" id="KW-1015">Disulfide bond</keyword>
<protein>
    <recommendedName>
        <fullName evidence="12">G-protein coupled receptors family 1 profile domain-containing protein</fullName>
    </recommendedName>
</protein>
<dbReference type="PRINTS" id="PR00237">
    <property type="entry name" value="GPCRRHODOPSN"/>
</dbReference>
<dbReference type="AlphaFoldDB" id="A0AAE0ZBW7"/>
<feature type="region of interest" description="Disordered" evidence="10">
    <location>
        <begin position="302"/>
        <end position="367"/>
    </location>
</feature>
<comment type="caution">
    <text evidence="13">The sequence shown here is derived from an EMBL/GenBank/DDBJ whole genome shotgun (WGS) entry which is preliminary data.</text>
</comment>
<feature type="transmembrane region" description="Helical" evidence="11">
    <location>
        <begin position="572"/>
        <end position="594"/>
    </location>
</feature>
<evidence type="ECO:0000256" key="3">
    <source>
        <dbReference type="ARBA" id="ARBA00022692"/>
    </source>
</evidence>
<evidence type="ECO:0000256" key="11">
    <source>
        <dbReference type="SAM" id="Phobius"/>
    </source>
</evidence>
<sequence length="671" mass="73719">MVLRRVLRMQRAGQSGGSDRDSSDTASGFHRSLTRLGYHGPSQTQEEAGRLFGPQTSGHHFRGHMKRSWRNLPPSSMTSPPAAITSVSSKSSSSAGSLPRSVHPSETRGLSEGGLHMGSGGEREDLTRDRGKESGDEHIFNNGGNYKHRDEILHGDLTRTKSEIHYQNNYASNILDHRQGKLVSKNQLILDDKGGSAIYENNADGNDFFGQRQYRLSHNSDAAVGIRHRRLVEPPRSLIDSHSKSDSSHVYDYQPHKLYPKPPSSISSSSGAERNSAVSDHRQHPYDRQNMTSVYDALHSNAYHGTGRMHPSQSLSSSYPSLFPHSGNHTVPASAVTPATHAHNQHQYPLPLSSPVSLSSVPSTASQNVYKDRVVSPSSYSSLLSRASSSSSAIYQPKSSDKASSFASSSLAHHSRNNPSQTLLKHLRPDSDNLTSSAPSWSLPSSSSSAVSTSFSEKLRQSGLESLNLERDSLAYPTVDVPPLYNYTEDVCSNCTWFLGNPLDMNGTSVDGGGAIYGGDLSTSSPQDLTPEEYKYWTILLVVFPLLTVFGNILVCMSVVKEKSLKTVTNYFICSLAVADIMVAVVVMPFAVYMEFISLLSFPPLSPQQVVPELVDIQRMGNGDITSGLYIGRQCRLPQAMEYHRPCSIDRAQPQSRRERHWARRLLKTMS</sequence>
<keyword evidence="5" id="KW-0297">G-protein coupled receptor</keyword>
<feature type="compositionally biased region" description="Basic residues" evidence="10">
    <location>
        <begin position="59"/>
        <end position="69"/>
    </location>
</feature>
<evidence type="ECO:0000256" key="10">
    <source>
        <dbReference type="SAM" id="MobiDB-lite"/>
    </source>
</evidence>
<dbReference type="Gene3D" id="1.20.1070.10">
    <property type="entry name" value="Rhodopsin 7-helix transmembrane proteins"/>
    <property type="match status" value="1"/>
</dbReference>
<proteinExistence type="predicted"/>
<feature type="region of interest" description="Disordered" evidence="10">
    <location>
        <begin position="405"/>
        <end position="450"/>
    </location>
</feature>
<dbReference type="InterPro" id="IPR000276">
    <property type="entry name" value="GPCR_Rhodpsn"/>
</dbReference>
<evidence type="ECO:0000313" key="14">
    <source>
        <dbReference type="Proteomes" id="UP001283361"/>
    </source>
</evidence>
<feature type="compositionally biased region" description="Low complexity" evidence="10">
    <location>
        <begin position="310"/>
        <end position="326"/>
    </location>
</feature>
<dbReference type="GO" id="GO:0001591">
    <property type="term" value="F:dopamine neurotransmitter receptor activity, coupled via Gi/Go"/>
    <property type="evidence" value="ECO:0007669"/>
    <property type="project" value="TreeGrafter"/>
</dbReference>
<feature type="compositionally biased region" description="Low complexity" evidence="10">
    <location>
        <begin position="349"/>
        <end position="363"/>
    </location>
</feature>